<dbReference type="STRING" id="477680.SAMN05421788_104203"/>
<evidence type="ECO:0000313" key="2">
    <source>
        <dbReference type="Proteomes" id="UP000186917"/>
    </source>
</evidence>
<reference evidence="2" key="1">
    <citation type="submission" date="2017-01" db="EMBL/GenBank/DDBJ databases">
        <authorList>
            <person name="Varghese N."/>
            <person name="Submissions S."/>
        </authorList>
    </citation>
    <scope>NUCLEOTIDE SEQUENCE [LARGE SCALE GENOMIC DNA]</scope>
    <source>
        <strain evidence="2">DSM 21054</strain>
    </source>
</reference>
<protein>
    <submittedName>
        <fullName evidence="1">Outer membrane protein beta-barrel domain-containing protein</fullName>
    </submittedName>
</protein>
<accession>A0A1N7PZL7</accession>
<dbReference type="EMBL" id="FTOR01000004">
    <property type="protein sequence ID" value="SIT15889.1"/>
    <property type="molecule type" value="Genomic_DNA"/>
</dbReference>
<name>A0A1N7PZL7_9BACT</name>
<evidence type="ECO:0000313" key="1">
    <source>
        <dbReference type="EMBL" id="SIT15889.1"/>
    </source>
</evidence>
<gene>
    <name evidence="1" type="ORF">SAMN05421788_104203</name>
</gene>
<dbReference type="RefSeq" id="WP_076379547.1">
    <property type="nucleotide sequence ID" value="NZ_AP017422.1"/>
</dbReference>
<sequence>MSQFEFDDFIPPIPDEVAWQIMKGRLDREMPVLRKKGIRGAVYGLVALFVLLCIHVKLTDSGCKPAKGGEVSFTAYSPVVDHKVAAGIPASRFLGGVNSGVSLATAYEPIEQQDIVVTHPYSIDTSVAVMAGLSLKNNQREEADSLMLLQADTSLPFVNKQQASAKKWQLFAGVSSNVVVAAKKQDMQPYPAAELRYYPGKRFFIATGLSVFSPVTAKACALKNSYSVDDTMYNVKLINENVAYRKQYYMNIPLVAGVEITDRFTISGGMQASVLLTSKQEEQTVTYDFDMQRLVNPPVNLLATPTALVPDETYDVEVRKLELRYLLKMDYRFGRLLAGVSYEHALSPLLKGQNVSGVKNNLFSIGLKYRFF</sequence>
<keyword evidence="2" id="KW-1185">Reference proteome</keyword>
<dbReference type="AlphaFoldDB" id="A0A1N7PZL7"/>
<organism evidence="1 2">
    <name type="scientific">Filimonas lacunae</name>
    <dbReference type="NCBI Taxonomy" id="477680"/>
    <lineage>
        <taxon>Bacteria</taxon>
        <taxon>Pseudomonadati</taxon>
        <taxon>Bacteroidota</taxon>
        <taxon>Chitinophagia</taxon>
        <taxon>Chitinophagales</taxon>
        <taxon>Chitinophagaceae</taxon>
        <taxon>Filimonas</taxon>
    </lineage>
</organism>
<dbReference type="Proteomes" id="UP000186917">
    <property type="component" value="Unassembled WGS sequence"/>
</dbReference>
<proteinExistence type="predicted"/>